<dbReference type="AlphaFoldDB" id="A0AAV7L071"/>
<gene>
    <name evidence="3" type="ORF">NDU88_004015</name>
</gene>
<comment type="caution">
    <text evidence="3">The sequence shown here is derived from an EMBL/GenBank/DDBJ whole genome shotgun (WGS) entry which is preliminary data.</text>
</comment>
<organism evidence="3 4">
    <name type="scientific">Pleurodeles waltl</name>
    <name type="common">Iberian ribbed newt</name>
    <dbReference type="NCBI Taxonomy" id="8319"/>
    <lineage>
        <taxon>Eukaryota</taxon>
        <taxon>Metazoa</taxon>
        <taxon>Chordata</taxon>
        <taxon>Craniata</taxon>
        <taxon>Vertebrata</taxon>
        <taxon>Euteleostomi</taxon>
        <taxon>Amphibia</taxon>
        <taxon>Batrachia</taxon>
        <taxon>Caudata</taxon>
        <taxon>Salamandroidea</taxon>
        <taxon>Salamandridae</taxon>
        <taxon>Pleurodelinae</taxon>
        <taxon>Pleurodeles</taxon>
    </lineage>
</organism>
<sequence length="482" mass="54203">MNFSRSAAFFYRASLLVDNSATVSPLPSGHPGVLPRVKQYTGVAYSSLGKENFLRMGSHNLVEEYRKCLERDCVCSVPSTCTDMKLKNLLQQRLEMDPELHKALRNEGALPLIDRALAIQPDVTLTLNGLVRAFESLELVAVNLCCFPWRKEFFVIKMFSGGYVHNLKSVFSEEDIIKHLKKMGYVKREEDQCFKVTHRPSMAELMGLACAFFAARVECEILAEIVSRLDADKVPVAHLVQERRKNVGGVDGCVERLRRLGSQMKSVERMKSDAQILHDLEGDIYTDVSEVLTQNQDLHADHLVGSNTLKPSPPLGISYEKLYNDSCDASNNLHRVSRSHRCKGNVKDSCDGPEGHDGREVKAASLNELGIYSMQSAYEHLDGASSSKKYLTGTLKAEICVHRAMEATYTLHDCVIDNADLSYRCKNCHMLHVLMCNDLDSCRRKQHNTPFISMQEKDAILKEVLCESCLLLKTMVTYRNVS</sequence>
<comment type="similarity">
    <text evidence="1">Belongs to the SPATA2 family.</text>
</comment>
<evidence type="ECO:0000313" key="3">
    <source>
        <dbReference type="EMBL" id="KAJ1083860.1"/>
    </source>
</evidence>
<dbReference type="Gene3D" id="1.20.58.2190">
    <property type="match status" value="1"/>
</dbReference>
<evidence type="ECO:0000259" key="2">
    <source>
        <dbReference type="Pfam" id="PF21388"/>
    </source>
</evidence>
<proteinExistence type="inferred from homology"/>
<dbReference type="GO" id="GO:0005737">
    <property type="term" value="C:cytoplasm"/>
    <property type="evidence" value="ECO:0007669"/>
    <property type="project" value="TreeGrafter"/>
</dbReference>
<reference evidence="3" key="1">
    <citation type="journal article" date="2022" name="bioRxiv">
        <title>Sequencing and chromosome-scale assembly of the giantPleurodeles waltlgenome.</title>
        <authorList>
            <person name="Brown T."/>
            <person name="Elewa A."/>
            <person name="Iarovenko S."/>
            <person name="Subramanian E."/>
            <person name="Araus A.J."/>
            <person name="Petzold A."/>
            <person name="Susuki M."/>
            <person name="Suzuki K.-i.T."/>
            <person name="Hayashi T."/>
            <person name="Toyoda A."/>
            <person name="Oliveira C."/>
            <person name="Osipova E."/>
            <person name="Leigh N.D."/>
            <person name="Simon A."/>
            <person name="Yun M.H."/>
        </authorList>
    </citation>
    <scope>NUCLEOTIDE SEQUENCE</scope>
    <source>
        <strain evidence="3">20211129_DDA</strain>
        <tissue evidence="3">Liver</tissue>
    </source>
</reference>
<feature type="domain" description="Spermatogenesis-associated protein 2 PUB-like" evidence="2">
    <location>
        <begin position="126"/>
        <end position="253"/>
    </location>
</feature>
<keyword evidence="4" id="KW-1185">Reference proteome</keyword>
<protein>
    <recommendedName>
        <fullName evidence="2">Spermatogenesis-associated protein 2 PUB-like domain-containing protein</fullName>
    </recommendedName>
</protein>
<accession>A0AAV7L071</accession>
<dbReference type="PANTHER" id="PTHR15326">
    <property type="entry name" value="SPERMATOGENESIS-ASSOCIATED PROTEIN 2/TAMOZHENNIC"/>
    <property type="match status" value="1"/>
</dbReference>
<name>A0AAV7L071_PLEWA</name>
<evidence type="ECO:0000256" key="1">
    <source>
        <dbReference type="ARBA" id="ARBA00038142"/>
    </source>
</evidence>
<dbReference type="EMBL" id="JANPWB010000016">
    <property type="protein sequence ID" value="KAJ1083860.1"/>
    <property type="molecule type" value="Genomic_DNA"/>
</dbReference>
<dbReference type="PANTHER" id="PTHR15326:SF7">
    <property type="entry name" value="SPERMATOGENESIS-ASSOCIATED PROTEIN 2-LIKE PROTEIN"/>
    <property type="match status" value="1"/>
</dbReference>
<dbReference type="Proteomes" id="UP001066276">
    <property type="component" value="Chromosome 12"/>
</dbReference>
<dbReference type="Pfam" id="PF21388">
    <property type="entry name" value="SPATA2_PUB-like"/>
    <property type="match status" value="1"/>
</dbReference>
<evidence type="ECO:0000313" key="4">
    <source>
        <dbReference type="Proteomes" id="UP001066276"/>
    </source>
</evidence>
<dbReference type="InterPro" id="IPR048839">
    <property type="entry name" value="SPATA2_PUB-like"/>
</dbReference>